<evidence type="ECO:0000313" key="1">
    <source>
        <dbReference type="Proteomes" id="UP000790787"/>
    </source>
</evidence>
<evidence type="ECO:0000313" key="2">
    <source>
        <dbReference type="RefSeq" id="XP_075077287.1"/>
    </source>
</evidence>
<gene>
    <name evidence="2" type="primary">LOC142164023</name>
</gene>
<proteinExistence type="predicted"/>
<organism evidence="1 2">
    <name type="scientific">Nicotiana tabacum</name>
    <name type="common">Common tobacco</name>
    <dbReference type="NCBI Taxonomy" id="4097"/>
    <lineage>
        <taxon>Eukaryota</taxon>
        <taxon>Viridiplantae</taxon>
        <taxon>Streptophyta</taxon>
        <taxon>Embryophyta</taxon>
        <taxon>Tracheophyta</taxon>
        <taxon>Spermatophyta</taxon>
        <taxon>Magnoliopsida</taxon>
        <taxon>eudicotyledons</taxon>
        <taxon>Gunneridae</taxon>
        <taxon>Pentapetalae</taxon>
        <taxon>asterids</taxon>
        <taxon>lamiids</taxon>
        <taxon>Solanales</taxon>
        <taxon>Solanaceae</taxon>
        <taxon>Nicotianoideae</taxon>
        <taxon>Nicotianeae</taxon>
        <taxon>Nicotiana</taxon>
    </lineage>
</organism>
<dbReference type="Proteomes" id="UP000790787">
    <property type="component" value="Chromosome 9"/>
</dbReference>
<name>A0AC58RX42_TOBAC</name>
<sequence length="405" mass="47281">MWNKLEVTYEGTNKVKTNRINLLVHDYELFQMKEGESIEEMFTRFSKIIGDLKAFGKPYSSGDQVRKILRSLPTTCQTKVVVLESQYLDKLSYDELRGDIIAFEKTHLKKTRQEEKKKMVAFKTTTEGPENDIDDPEDLEEEIAMVSRNMNGLMKRYRNTKKGRMSSRRTRQYNEQDKNDGKCFKCGRYDHVQAECPDLKRNIFRGDEDASDNECKEDTENYFMARGEVSEVRPYNCDKCNELRDILDLTLKESQKMLNELKRFNREKKDKELKLEVCEMERDVLQDKVRELQMQLNGMHKFTGHSSVKSNHATYKPTGKGPVGTESTNFISQMFQDGFGNPKIILIPVELTNKDPSKLGYLKEGDDSILQEHHRKSCKEKWYLDSVCSSHMTGDKNLFKEVKNK</sequence>
<keyword evidence="1" id="KW-1185">Reference proteome</keyword>
<reference evidence="1" key="1">
    <citation type="journal article" date="2014" name="Nat. Commun.">
        <title>The tobacco genome sequence and its comparison with those of tomato and potato.</title>
        <authorList>
            <person name="Sierro N."/>
            <person name="Battey J.N."/>
            <person name="Ouadi S."/>
            <person name="Bakaher N."/>
            <person name="Bovet L."/>
            <person name="Willig A."/>
            <person name="Goepfert S."/>
            <person name="Peitsch M.C."/>
            <person name="Ivanov N.V."/>
        </authorList>
    </citation>
    <scope>NUCLEOTIDE SEQUENCE [LARGE SCALE GENOMIC DNA]</scope>
</reference>
<reference evidence="2" key="2">
    <citation type="submission" date="2025-08" db="UniProtKB">
        <authorList>
            <consortium name="RefSeq"/>
        </authorList>
    </citation>
    <scope>IDENTIFICATION</scope>
    <source>
        <tissue evidence="2">Leaf</tissue>
    </source>
</reference>
<accession>A0AC58RX42</accession>
<dbReference type="RefSeq" id="XP_075077287.1">
    <property type="nucleotide sequence ID" value="XM_075221186.1"/>
</dbReference>
<protein>
    <submittedName>
        <fullName evidence="2">Uncharacterized protein LOC142164023</fullName>
    </submittedName>
</protein>